<name>A0A0A9ESL9_ARUDO</name>
<reference evidence="2" key="1">
    <citation type="submission" date="2014-09" db="EMBL/GenBank/DDBJ databases">
        <authorList>
            <person name="Magalhaes I.L.F."/>
            <person name="Oliveira U."/>
            <person name="Santos F.R."/>
            <person name="Vidigal T.H.D.A."/>
            <person name="Brescovit A.D."/>
            <person name="Santos A.J."/>
        </authorList>
    </citation>
    <scope>NUCLEOTIDE SEQUENCE</scope>
    <source>
        <tissue evidence="2">Shoot tissue taken approximately 20 cm above the soil surface</tissue>
    </source>
</reference>
<organism evidence="2">
    <name type="scientific">Arundo donax</name>
    <name type="common">Giant reed</name>
    <name type="synonym">Donax arundinaceus</name>
    <dbReference type="NCBI Taxonomy" id="35708"/>
    <lineage>
        <taxon>Eukaryota</taxon>
        <taxon>Viridiplantae</taxon>
        <taxon>Streptophyta</taxon>
        <taxon>Embryophyta</taxon>
        <taxon>Tracheophyta</taxon>
        <taxon>Spermatophyta</taxon>
        <taxon>Magnoliopsida</taxon>
        <taxon>Liliopsida</taxon>
        <taxon>Poales</taxon>
        <taxon>Poaceae</taxon>
        <taxon>PACMAD clade</taxon>
        <taxon>Arundinoideae</taxon>
        <taxon>Arundineae</taxon>
        <taxon>Arundo</taxon>
    </lineage>
</organism>
<dbReference type="AlphaFoldDB" id="A0A0A9ESL9"/>
<evidence type="ECO:0000313" key="2">
    <source>
        <dbReference type="EMBL" id="JAE03725.1"/>
    </source>
</evidence>
<proteinExistence type="predicted"/>
<sequence length="32" mass="3723">MYQMGPRTVHSFVQEDSFSQPEPLKPPQSAFR</sequence>
<feature type="region of interest" description="Disordered" evidence="1">
    <location>
        <begin position="1"/>
        <end position="32"/>
    </location>
</feature>
<protein>
    <submittedName>
        <fullName evidence="2">Cap1</fullName>
    </submittedName>
</protein>
<accession>A0A0A9ESL9</accession>
<reference evidence="2" key="2">
    <citation type="journal article" date="2015" name="Data Brief">
        <title>Shoot transcriptome of the giant reed, Arundo donax.</title>
        <authorList>
            <person name="Barrero R.A."/>
            <person name="Guerrero F.D."/>
            <person name="Moolhuijzen P."/>
            <person name="Goolsby J.A."/>
            <person name="Tidwell J."/>
            <person name="Bellgard S.E."/>
            <person name="Bellgard M.I."/>
        </authorList>
    </citation>
    <scope>NUCLEOTIDE SEQUENCE</scope>
    <source>
        <tissue evidence="2">Shoot tissue taken approximately 20 cm above the soil surface</tissue>
    </source>
</reference>
<dbReference type="EMBL" id="GBRH01194171">
    <property type="protein sequence ID" value="JAE03725.1"/>
    <property type="molecule type" value="Transcribed_RNA"/>
</dbReference>
<evidence type="ECO:0000256" key="1">
    <source>
        <dbReference type="SAM" id="MobiDB-lite"/>
    </source>
</evidence>